<accession>A0AAD3HGT0</accession>
<name>A0AAD3HGT0_9CHLO</name>
<proteinExistence type="predicted"/>
<dbReference type="EMBL" id="BMAR01000001">
    <property type="protein sequence ID" value="GFR40297.1"/>
    <property type="molecule type" value="Genomic_DNA"/>
</dbReference>
<keyword evidence="3" id="KW-1185">Reference proteome</keyword>
<dbReference type="AlphaFoldDB" id="A0AAD3HGT0"/>
<protein>
    <submittedName>
        <fullName evidence="2">Uncharacterized protein</fullName>
    </submittedName>
</protein>
<feature type="region of interest" description="Disordered" evidence="1">
    <location>
        <begin position="1"/>
        <end position="28"/>
    </location>
</feature>
<evidence type="ECO:0000313" key="2">
    <source>
        <dbReference type="EMBL" id="GFR40297.1"/>
    </source>
</evidence>
<feature type="compositionally biased region" description="Low complexity" evidence="1">
    <location>
        <begin position="8"/>
        <end position="23"/>
    </location>
</feature>
<feature type="region of interest" description="Disordered" evidence="1">
    <location>
        <begin position="119"/>
        <end position="142"/>
    </location>
</feature>
<feature type="compositionally biased region" description="Acidic residues" evidence="1">
    <location>
        <begin position="123"/>
        <end position="136"/>
    </location>
</feature>
<sequence length="142" mass="14867">GRAEQQHRPLLQQQPQQQPGQQQWSCSARQARSEARSLLAGGNLRPITGRLSRCLSFYCRAGAITEGSREALAGLLKRLLRLEVEENQEAADAAGAVGAAGAAGPGVAAAGRLLLSSRAGGADADEDDDEEQEGDGMDVGWS</sequence>
<reference evidence="2 3" key="1">
    <citation type="journal article" date="2021" name="Sci. Rep.">
        <title>Genome sequencing of the multicellular alga Astrephomene provides insights into convergent evolution of germ-soma differentiation.</title>
        <authorList>
            <person name="Yamashita S."/>
            <person name="Yamamoto K."/>
            <person name="Matsuzaki R."/>
            <person name="Suzuki S."/>
            <person name="Yamaguchi H."/>
            <person name="Hirooka S."/>
            <person name="Minakuchi Y."/>
            <person name="Miyagishima S."/>
            <person name="Kawachi M."/>
            <person name="Toyoda A."/>
            <person name="Nozaki H."/>
        </authorList>
    </citation>
    <scope>NUCLEOTIDE SEQUENCE [LARGE SCALE GENOMIC DNA]</scope>
    <source>
        <strain evidence="2 3">NIES-4017</strain>
    </source>
</reference>
<organism evidence="2 3">
    <name type="scientific">Astrephomene gubernaculifera</name>
    <dbReference type="NCBI Taxonomy" id="47775"/>
    <lineage>
        <taxon>Eukaryota</taxon>
        <taxon>Viridiplantae</taxon>
        <taxon>Chlorophyta</taxon>
        <taxon>core chlorophytes</taxon>
        <taxon>Chlorophyceae</taxon>
        <taxon>CS clade</taxon>
        <taxon>Chlamydomonadales</taxon>
        <taxon>Astrephomenaceae</taxon>
        <taxon>Astrephomene</taxon>
    </lineage>
</organism>
<feature type="non-terminal residue" evidence="2">
    <location>
        <position position="142"/>
    </location>
</feature>
<evidence type="ECO:0000313" key="3">
    <source>
        <dbReference type="Proteomes" id="UP001054857"/>
    </source>
</evidence>
<dbReference type="Proteomes" id="UP001054857">
    <property type="component" value="Unassembled WGS sequence"/>
</dbReference>
<gene>
    <name evidence="2" type="ORF">Agub_g478</name>
</gene>
<comment type="caution">
    <text evidence="2">The sequence shown here is derived from an EMBL/GenBank/DDBJ whole genome shotgun (WGS) entry which is preliminary data.</text>
</comment>
<evidence type="ECO:0000256" key="1">
    <source>
        <dbReference type="SAM" id="MobiDB-lite"/>
    </source>
</evidence>